<protein>
    <recommendedName>
        <fullName evidence="6">Serine hydroxymethyltransferase</fullName>
        <shortName evidence="6">SHMT</shortName>
        <shortName evidence="6">Serine methylase</shortName>
        <ecNumber evidence="6">2.1.2.1</ecNumber>
    </recommendedName>
</protein>
<dbReference type="RefSeq" id="WP_219688829.1">
    <property type="nucleotide sequence ID" value="NZ_WMBF01000104.1"/>
</dbReference>
<evidence type="ECO:0000256" key="2">
    <source>
        <dbReference type="ARBA" id="ARBA00006376"/>
    </source>
</evidence>
<dbReference type="Pfam" id="PF00464">
    <property type="entry name" value="SHMT"/>
    <property type="match status" value="1"/>
</dbReference>
<dbReference type="PIRSF" id="PIRSF000412">
    <property type="entry name" value="SHMT"/>
    <property type="match status" value="1"/>
</dbReference>
<dbReference type="EC" id="2.1.2.1" evidence="6"/>
<evidence type="ECO:0000256" key="5">
    <source>
        <dbReference type="ARBA" id="ARBA00022898"/>
    </source>
</evidence>
<comment type="pathway">
    <text evidence="6">One-carbon metabolism; tetrahydrofolate interconversion.</text>
</comment>
<proteinExistence type="inferred from homology"/>
<dbReference type="HAMAP" id="MF_00051">
    <property type="entry name" value="SHMT"/>
    <property type="match status" value="1"/>
</dbReference>
<sequence length="419" mass="45199">MSLLNTPLHELDPDVAAAVDAELHRQQSTLEMIASENFAPVAVMEAQGTVLTNKYAEGYPGRRYYGGCEHVDVTEQIAIDRVKDLFGAEYANVQPHSGASANQAALFAIAKPGDTILGLDLAHGGHLTHGMRLNFSGKQFNVVPYHVDEAGLVDMAEVERLAKENSPKVIIAGWSAYPRQLDFAEFRRIADEVGAHLWVDMAHFAGLVAAGLHPNPVPYADVVTSTTHKTLGGPRGGIILARNKDFAKKLNSAVFPGFQGGPLEHVIAAKAVSFKVAASEEFKERQQRTLDGARILAERLVQDDAKAVGVDVLSGGTDVHLVLVDLRNSELDGQQAEDRLHEVGITVNRNAIPNDPRPPMVTSGLRIGTPALATRGFQEDDFREVADIIAEALKPGFDADALKARVSALADKHPLYPNL</sequence>
<gene>
    <name evidence="6" type="primary">glyA</name>
    <name evidence="8" type="ORF">GKQ77_12720</name>
</gene>
<feature type="binding site" evidence="6">
    <location>
        <position position="121"/>
    </location>
    <ligand>
        <name>(6S)-5,6,7,8-tetrahydrofolate</name>
        <dbReference type="ChEBI" id="CHEBI:57453"/>
    </ligand>
</feature>
<dbReference type="EMBL" id="WMBF01000104">
    <property type="protein sequence ID" value="MBW5422416.1"/>
    <property type="molecule type" value="Genomic_DNA"/>
</dbReference>
<name>A0ABS6YLX7_9ACTN</name>
<comment type="subcellular location">
    <subcellularLocation>
        <location evidence="6">Cytoplasm</location>
    </subcellularLocation>
</comment>
<dbReference type="GO" id="GO:0008483">
    <property type="term" value="F:transaminase activity"/>
    <property type="evidence" value="ECO:0007669"/>
    <property type="project" value="UniProtKB-KW"/>
</dbReference>
<feature type="modified residue" description="N6-(pyridoxal phosphate)lysine" evidence="6">
    <location>
        <position position="229"/>
    </location>
</feature>
<keyword evidence="3 6" id="KW-0554">One-carbon metabolism</keyword>
<dbReference type="Gene3D" id="3.90.1150.10">
    <property type="entry name" value="Aspartate Aminotransferase, domain 1"/>
    <property type="match status" value="1"/>
</dbReference>
<comment type="cofactor">
    <cofactor evidence="1 6">
        <name>pyridoxal 5'-phosphate</name>
        <dbReference type="ChEBI" id="CHEBI:597326"/>
    </cofactor>
</comment>
<evidence type="ECO:0000313" key="8">
    <source>
        <dbReference type="EMBL" id="MBW5422416.1"/>
    </source>
</evidence>
<organism evidence="8 9">
    <name type="scientific">Streptomyces anatolicus</name>
    <dbReference type="NCBI Taxonomy" id="2675858"/>
    <lineage>
        <taxon>Bacteria</taxon>
        <taxon>Bacillati</taxon>
        <taxon>Actinomycetota</taxon>
        <taxon>Actinomycetes</taxon>
        <taxon>Kitasatosporales</taxon>
        <taxon>Streptomycetaceae</taxon>
        <taxon>Streptomyces</taxon>
    </lineage>
</organism>
<feature type="site" description="Plays an important role in substrate specificity" evidence="6">
    <location>
        <position position="228"/>
    </location>
</feature>
<dbReference type="InterPro" id="IPR019798">
    <property type="entry name" value="Ser_HO-MeTrfase_PLP_BS"/>
</dbReference>
<dbReference type="Gene3D" id="3.40.640.10">
    <property type="entry name" value="Type I PLP-dependent aspartate aminotransferase-like (Major domain)"/>
    <property type="match status" value="1"/>
</dbReference>
<dbReference type="SUPFAM" id="SSF53383">
    <property type="entry name" value="PLP-dependent transferases"/>
    <property type="match status" value="1"/>
</dbReference>
<dbReference type="CDD" id="cd00378">
    <property type="entry name" value="SHMT"/>
    <property type="match status" value="1"/>
</dbReference>
<reference evidence="8 9" key="1">
    <citation type="submission" date="2019-11" db="EMBL/GenBank/DDBJ databases">
        <authorList>
            <person name="Ay H."/>
        </authorList>
    </citation>
    <scope>NUCLEOTIDE SEQUENCE [LARGE SCALE GENOMIC DNA]</scope>
    <source>
        <strain evidence="8 9">BG9H</strain>
    </source>
</reference>
<dbReference type="InterPro" id="IPR015421">
    <property type="entry name" value="PyrdxlP-dep_Trfase_major"/>
</dbReference>
<evidence type="ECO:0000256" key="1">
    <source>
        <dbReference type="ARBA" id="ARBA00001933"/>
    </source>
</evidence>
<comment type="caution">
    <text evidence="8">The sequence shown here is derived from an EMBL/GenBank/DDBJ whole genome shotgun (WGS) entry which is preliminary data.</text>
</comment>
<evidence type="ECO:0000256" key="4">
    <source>
        <dbReference type="ARBA" id="ARBA00022679"/>
    </source>
</evidence>
<dbReference type="InterPro" id="IPR001085">
    <property type="entry name" value="Ser_HO-MeTrfase"/>
</dbReference>
<dbReference type="InterPro" id="IPR015424">
    <property type="entry name" value="PyrdxlP-dep_Trfase"/>
</dbReference>
<keyword evidence="4 6" id="KW-0808">Transferase</keyword>
<comment type="function">
    <text evidence="6">Catalyzes the reversible interconversion of serine and glycine with tetrahydrofolate (THF) serving as the one-carbon carrier. This reaction serves as the major source of one-carbon groups required for the biosynthesis of purines, thymidylate, methionine, and other important biomolecules. Also exhibits THF-independent aldolase activity toward beta-hydroxyamino acids, producing glycine and aldehydes, via a retro-aldol mechanism.</text>
</comment>
<keyword evidence="9" id="KW-1185">Reference proteome</keyword>
<evidence type="ECO:0000256" key="3">
    <source>
        <dbReference type="ARBA" id="ARBA00022563"/>
    </source>
</evidence>
<dbReference type="NCBIfam" id="NF000586">
    <property type="entry name" value="PRK00011.1"/>
    <property type="match status" value="1"/>
</dbReference>
<dbReference type="PANTHER" id="PTHR11680:SF35">
    <property type="entry name" value="SERINE HYDROXYMETHYLTRANSFERASE 1"/>
    <property type="match status" value="1"/>
</dbReference>
<keyword evidence="6" id="KW-0963">Cytoplasm</keyword>
<dbReference type="InterPro" id="IPR049943">
    <property type="entry name" value="Ser_HO-MeTrfase-like"/>
</dbReference>
<keyword evidence="8" id="KW-0032">Aminotransferase</keyword>
<feature type="binding site" evidence="6">
    <location>
        <begin position="125"/>
        <end position="127"/>
    </location>
    <ligand>
        <name>(6S)-5,6,7,8-tetrahydrofolate</name>
        <dbReference type="ChEBI" id="CHEBI:57453"/>
    </ligand>
</feature>
<comment type="pathway">
    <text evidence="6">Amino-acid biosynthesis; glycine biosynthesis; glycine from L-serine: step 1/1.</text>
</comment>
<accession>A0ABS6YLX7</accession>
<dbReference type="InterPro" id="IPR039429">
    <property type="entry name" value="SHMT-like_dom"/>
</dbReference>
<dbReference type="PROSITE" id="PS00096">
    <property type="entry name" value="SHMT"/>
    <property type="match status" value="1"/>
</dbReference>
<keyword evidence="6" id="KW-0028">Amino-acid biosynthesis</keyword>
<dbReference type="Proteomes" id="UP001197114">
    <property type="component" value="Unassembled WGS sequence"/>
</dbReference>
<comment type="similarity">
    <text evidence="2 6">Belongs to the SHMT family.</text>
</comment>
<evidence type="ECO:0000259" key="7">
    <source>
        <dbReference type="Pfam" id="PF00464"/>
    </source>
</evidence>
<comment type="caution">
    <text evidence="6">Lacks conserved residue(s) required for the propagation of feature annotation.</text>
</comment>
<feature type="domain" description="Serine hydroxymethyltransferase-like" evidence="7">
    <location>
        <begin position="8"/>
        <end position="389"/>
    </location>
</feature>
<evidence type="ECO:0000313" key="9">
    <source>
        <dbReference type="Proteomes" id="UP001197114"/>
    </source>
</evidence>
<evidence type="ECO:0000256" key="6">
    <source>
        <dbReference type="HAMAP-Rule" id="MF_00051"/>
    </source>
</evidence>
<dbReference type="PANTHER" id="PTHR11680">
    <property type="entry name" value="SERINE HYDROXYMETHYLTRANSFERASE"/>
    <property type="match status" value="1"/>
</dbReference>
<dbReference type="InterPro" id="IPR015422">
    <property type="entry name" value="PyrdxlP-dep_Trfase_small"/>
</dbReference>
<comment type="subunit">
    <text evidence="6">Homodimer.</text>
</comment>
<keyword evidence="5 6" id="KW-0663">Pyridoxal phosphate</keyword>
<comment type="catalytic activity">
    <reaction evidence="6">
        <text>(6R)-5,10-methylene-5,6,7,8-tetrahydrofolate + glycine + H2O = (6S)-5,6,7,8-tetrahydrofolate + L-serine</text>
        <dbReference type="Rhea" id="RHEA:15481"/>
        <dbReference type="ChEBI" id="CHEBI:15377"/>
        <dbReference type="ChEBI" id="CHEBI:15636"/>
        <dbReference type="ChEBI" id="CHEBI:33384"/>
        <dbReference type="ChEBI" id="CHEBI:57305"/>
        <dbReference type="ChEBI" id="CHEBI:57453"/>
        <dbReference type="EC" id="2.1.2.1"/>
    </reaction>
</comment>